<dbReference type="AlphaFoldDB" id="J9F541"/>
<proteinExistence type="predicted"/>
<dbReference type="EMBL" id="AMCI01009361">
    <property type="protein sequence ID" value="EJW89608.1"/>
    <property type="molecule type" value="Genomic_DNA"/>
</dbReference>
<organism evidence="1">
    <name type="scientific">gut metagenome</name>
    <dbReference type="NCBI Taxonomy" id="749906"/>
    <lineage>
        <taxon>unclassified sequences</taxon>
        <taxon>metagenomes</taxon>
        <taxon>organismal metagenomes</taxon>
    </lineage>
</organism>
<name>J9F541_9ZZZZ</name>
<accession>J9F541</accession>
<evidence type="ECO:0000313" key="1">
    <source>
        <dbReference type="EMBL" id="EJW89608.1"/>
    </source>
</evidence>
<protein>
    <submittedName>
        <fullName evidence="1">Uncharacterized protein</fullName>
    </submittedName>
</protein>
<gene>
    <name evidence="1" type="ORF">EVA_22284</name>
</gene>
<reference evidence="1" key="1">
    <citation type="journal article" date="2012" name="PLoS ONE">
        <title>Gene sets for utilization of primary and secondary nutrition supplies in the distal gut of endangered iberian lynx.</title>
        <authorList>
            <person name="Alcaide M."/>
            <person name="Messina E."/>
            <person name="Richter M."/>
            <person name="Bargiela R."/>
            <person name="Peplies J."/>
            <person name="Huws S.A."/>
            <person name="Newbold C.J."/>
            <person name="Golyshin P.N."/>
            <person name="Simon M.A."/>
            <person name="Lopez G."/>
            <person name="Yakimov M.M."/>
            <person name="Ferrer M."/>
        </authorList>
    </citation>
    <scope>NUCLEOTIDE SEQUENCE</scope>
</reference>
<sequence>MISVGNDHSVFEAYLPDLPKVRIHITNKVFYILFRFKL</sequence>
<comment type="caution">
    <text evidence="1">The sequence shown here is derived from an EMBL/GenBank/DDBJ whole genome shotgun (WGS) entry which is preliminary data.</text>
</comment>